<dbReference type="Proteomes" id="UP000276133">
    <property type="component" value="Unassembled WGS sequence"/>
</dbReference>
<evidence type="ECO:0000313" key="1">
    <source>
        <dbReference type="EMBL" id="RNA07083.1"/>
    </source>
</evidence>
<dbReference type="EMBL" id="REGN01007158">
    <property type="protein sequence ID" value="RNA07083.1"/>
    <property type="molecule type" value="Genomic_DNA"/>
</dbReference>
<reference evidence="1 2" key="1">
    <citation type="journal article" date="2018" name="Sci. Rep.">
        <title>Genomic signatures of local adaptation to the degree of environmental predictability in rotifers.</title>
        <authorList>
            <person name="Franch-Gras L."/>
            <person name="Hahn C."/>
            <person name="Garcia-Roger E.M."/>
            <person name="Carmona M.J."/>
            <person name="Serra M."/>
            <person name="Gomez A."/>
        </authorList>
    </citation>
    <scope>NUCLEOTIDE SEQUENCE [LARGE SCALE GENOMIC DNA]</scope>
    <source>
        <strain evidence="1">HYR1</strain>
    </source>
</reference>
<comment type="caution">
    <text evidence="1">The sequence shown here is derived from an EMBL/GenBank/DDBJ whole genome shotgun (WGS) entry which is preliminary data.</text>
</comment>
<accession>A0A3M7Q6U9</accession>
<keyword evidence="2" id="KW-1185">Reference proteome</keyword>
<sequence length="59" mass="6817">MEVNNHERAHLNGNDMGKSKSFGVNKFKKICSNLTLYCPQKYKPLHQSATFKSNINIYK</sequence>
<evidence type="ECO:0000313" key="2">
    <source>
        <dbReference type="Proteomes" id="UP000276133"/>
    </source>
</evidence>
<gene>
    <name evidence="1" type="ORF">BpHYR1_027600</name>
</gene>
<dbReference type="AlphaFoldDB" id="A0A3M7Q6U9"/>
<proteinExistence type="predicted"/>
<protein>
    <submittedName>
        <fullName evidence="1">Uncharacterized protein</fullName>
    </submittedName>
</protein>
<organism evidence="1 2">
    <name type="scientific">Brachionus plicatilis</name>
    <name type="common">Marine rotifer</name>
    <name type="synonym">Brachionus muelleri</name>
    <dbReference type="NCBI Taxonomy" id="10195"/>
    <lineage>
        <taxon>Eukaryota</taxon>
        <taxon>Metazoa</taxon>
        <taxon>Spiralia</taxon>
        <taxon>Gnathifera</taxon>
        <taxon>Rotifera</taxon>
        <taxon>Eurotatoria</taxon>
        <taxon>Monogononta</taxon>
        <taxon>Pseudotrocha</taxon>
        <taxon>Ploima</taxon>
        <taxon>Brachionidae</taxon>
        <taxon>Brachionus</taxon>
    </lineage>
</organism>
<name>A0A3M7Q6U9_BRAPC</name>